<evidence type="ECO:0000313" key="2">
    <source>
        <dbReference type="EMBL" id="MCO6414584.1"/>
    </source>
</evidence>
<dbReference type="Proteomes" id="UP001523392">
    <property type="component" value="Unassembled WGS sequence"/>
</dbReference>
<name>A0ABT1D005_9PROT</name>
<gene>
    <name evidence="2" type="ORF">JYK14_00110</name>
</gene>
<dbReference type="SUPFAM" id="SSF53850">
    <property type="entry name" value="Periplasmic binding protein-like II"/>
    <property type="match status" value="1"/>
</dbReference>
<dbReference type="Pfam" id="PF03401">
    <property type="entry name" value="TctC"/>
    <property type="match status" value="1"/>
</dbReference>
<dbReference type="PIRSF" id="PIRSF017082">
    <property type="entry name" value="YflP"/>
    <property type="match status" value="1"/>
</dbReference>
<keyword evidence="3" id="KW-1185">Reference proteome</keyword>
<comment type="similarity">
    <text evidence="1">Belongs to the UPF0065 (bug) family.</text>
</comment>
<proteinExistence type="inferred from homology"/>
<protein>
    <submittedName>
        <fullName evidence="2">Tripartite tricarboxylate transporter substrate binding protein</fullName>
    </submittedName>
</protein>
<dbReference type="EMBL" id="JAFIRR010000001">
    <property type="protein sequence ID" value="MCO6414584.1"/>
    <property type="molecule type" value="Genomic_DNA"/>
</dbReference>
<dbReference type="InterPro" id="IPR005064">
    <property type="entry name" value="BUG"/>
</dbReference>
<dbReference type="CDD" id="cd07012">
    <property type="entry name" value="PBP2_Bug_TTT"/>
    <property type="match status" value="1"/>
</dbReference>
<evidence type="ECO:0000313" key="3">
    <source>
        <dbReference type="Proteomes" id="UP001523392"/>
    </source>
</evidence>
<dbReference type="Gene3D" id="3.40.190.10">
    <property type="entry name" value="Periplasmic binding protein-like II"/>
    <property type="match status" value="1"/>
</dbReference>
<dbReference type="InterPro" id="IPR042100">
    <property type="entry name" value="Bug_dom1"/>
</dbReference>
<dbReference type="RefSeq" id="WP_252951175.1">
    <property type="nucleotide sequence ID" value="NZ_JAFIRR010000001.1"/>
</dbReference>
<reference evidence="2 3" key="1">
    <citation type="submission" date="2021-12" db="EMBL/GenBank/DDBJ databases">
        <title>Siccirubricoccus leaddurans sp. nov., a high concentration Zn2+ tolerance bacterium.</title>
        <authorList>
            <person name="Cao Y."/>
        </authorList>
    </citation>
    <scope>NUCLEOTIDE SEQUENCE [LARGE SCALE GENOMIC DNA]</scope>
    <source>
        <strain evidence="2 3">KC 17139</strain>
    </source>
</reference>
<evidence type="ECO:0000256" key="1">
    <source>
        <dbReference type="ARBA" id="ARBA00006987"/>
    </source>
</evidence>
<sequence length="319" mass="34528">MTLHRRALLGAALATPCLARAQGRFPERPITILVPFPAGGATDVQMRALAEAATRHFGQTVLTENRPGAGSTLGAAAVARARPDGYLLAQMTLPALRLPFMQRMAYDPRRDFTPVVHLTGYTFGVLVRAESPWRSWPELVADARARPGRHRWGNTGANGTPHLTMVELAEREKLEVEHVPFRGEADAVPSLLGGHIEAAAAGSGAAPLVLEGKLRYLNFWTPKRLAKFPDVPTLVDLGYQGMVVTSPYGLVAPAGLDPAILAALAEGFRRAVHDPVHLAALDRLDQTLEYLGPEEYARNMAETIDMEEARVKRLGLSTG</sequence>
<comment type="caution">
    <text evidence="2">The sequence shown here is derived from an EMBL/GenBank/DDBJ whole genome shotgun (WGS) entry which is preliminary data.</text>
</comment>
<dbReference type="PANTHER" id="PTHR42928">
    <property type="entry name" value="TRICARBOXYLATE-BINDING PROTEIN"/>
    <property type="match status" value="1"/>
</dbReference>
<dbReference type="PANTHER" id="PTHR42928:SF5">
    <property type="entry name" value="BLR1237 PROTEIN"/>
    <property type="match status" value="1"/>
</dbReference>
<accession>A0ABT1D005</accession>
<dbReference type="Gene3D" id="3.40.190.150">
    <property type="entry name" value="Bordetella uptake gene, domain 1"/>
    <property type="match status" value="1"/>
</dbReference>
<organism evidence="2 3">
    <name type="scientific">Siccirubricoccus soli</name>
    <dbReference type="NCBI Taxonomy" id="2899147"/>
    <lineage>
        <taxon>Bacteria</taxon>
        <taxon>Pseudomonadati</taxon>
        <taxon>Pseudomonadota</taxon>
        <taxon>Alphaproteobacteria</taxon>
        <taxon>Acetobacterales</taxon>
        <taxon>Roseomonadaceae</taxon>
        <taxon>Siccirubricoccus</taxon>
    </lineage>
</organism>